<dbReference type="SMART" id="SM00418">
    <property type="entry name" value="HTH_ARSR"/>
    <property type="match status" value="1"/>
</dbReference>
<dbReference type="RefSeq" id="WP_254165247.1">
    <property type="nucleotide sequence ID" value="NZ_JANAFB010000006.1"/>
</dbReference>
<dbReference type="InterPro" id="IPR011991">
    <property type="entry name" value="ArsR-like_HTH"/>
</dbReference>
<evidence type="ECO:0000259" key="4">
    <source>
        <dbReference type="PROSITE" id="PS50987"/>
    </source>
</evidence>
<dbReference type="GO" id="GO:0003677">
    <property type="term" value="F:DNA binding"/>
    <property type="evidence" value="ECO:0007669"/>
    <property type="project" value="UniProtKB-KW"/>
</dbReference>
<sequence>MKPVEDQSPEVLAAVYSFGNALRLAIIRRLQDGPKFRAEIIGDLDVSWTSASHQLQYLREQGLVIAEQVPGVGRPVRYSLDPERVDEVLQAFLAYFRGDSLDAP</sequence>
<evidence type="ECO:0000256" key="2">
    <source>
        <dbReference type="ARBA" id="ARBA00023125"/>
    </source>
</evidence>
<keyword evidence="1" id="KW-0805">Transcription regulation</keyword>
<keyword evidence="3" id="KW-0804">Transcription</keyword>
<dbReference type="CDD" id="cd00090">
    <property type="entry name" value="HTH_ARSR"/>
    <property type="match status" value="1"/>
</dbReference>
<evidence type="ECO:0000313" key="5">
    <source>
        <dbReference type="EMBL" id="MCP3425183.1"/>
    </source>
</evidence>
<dbReference type="AlphaFoldDB" id="A0A9X2KHH7"/>
<proteinExistence type="predicted"/>
<dbReference type="GO" id="GO:0003700">
    <property type="term" value="F:DNA-binding transcription factor activity"/>
    <property type="evidence" value="ECO:0007669"/>
    <property type="project" value="InterPro"/>
</dbReference>
<gene>
    <name evidence="5" type="ORF">NBM05_03860</name>
</gene>
<dbReference type="EMBL" id="JANAFB010000006">
    <property type="protein sequence ID" value="MCP3425183.1"/>
    <property type="molecule type" value="Genomic_DNA"/>
</dbReference>
<dbReference type="InterPro" id="IPR036388">
    <property type="entry name" value="WH-like_DNA-bd_sf"/>
</dbReference>
<evidence type="ECO:0000256" key="1">
    <source>
        <dbReference type="ARBA" id="ARBA00023015"/>
    </source>
</evidence>
<comment type="caution">
    <text evidence="5">The sequence shown here is derived from an EMBL/GenBank/DDBJ whole genome shotgun (WGS) entry which is preliminary data.</text>
</comment>
<keyword evidence="2" id="KW-0238">DNA-binding</keyword>
<organism evidence="5 6">
    <name type="scientific">Rothia santali</name>
    <dbReference type="NCBI Taxonomy" id="2949643"/>
    <lineage>
        <taxon>Bacteria</taxon>
        <taxon>Bacillati</taxon>
        <taxon>Actinomycetota</taxon>
        <taxon>Actinomycetes</taxon>
        <taxon>Micrococcales</taxon>
        <taxon>Micrococcaceae</taxon>
        <taxon>Rothia</taxon>
    </lineage>
</organism>
<dbReference type="InterPro" id="IPR036390">
    <property type="entry name" value="WH_DNA-bd_sf"/>
</dbReference>
<dbReference type="InterPro" id="IPR001845">
    <property type="entry name" value="HTH_ArsR_DNA-bd_dom"/>
</dbReference>
<dbReference type="PANTHER" id="PTHR43132:SF6">
    <property type="entry name" value="HTH-TYPE TRANSCRIPTIONAL REPRESSOR CZRA"/>
    <property type="match status" value="1"/>
</dbReference>
<keyword evidence="6" id="KW-1185">Reference proteome</keyword>
<dbReference type="Gene3D" id="1.10.10.10">
    <property type="entry name" value="Winged helix-like DNA-binding domain superfamily/Winged helix DNA-binding domain"/>
    <property type="match status" value="1"/>
</dbReference>
<name>A0A9X2KHH7_9MICC</name>
<evidence type="ECO:0000256" key="3">
    <source>
        <dbReference type="ARBA" id="ARBA00023163"/>
    </source>
</evidence>
<dbReference type="Pfam" id="PF01022">
    <property type="entry name" value="HTH_5"/>
    <property type="match status" value="1"/>
</dbReference>
<reference evidence="5" key="1">
    <citation type="submission" date="2022-06" db="EMBL/GenBank/DDBJ databases">
        <title>Rothia sp. isolated from sandalwood seedling.</title>
        <authorList>
            <person name="Tuikhar N."/>
            <person name="Kirdat K."/>
            <person name="Thorat V."/>
            <person name="Swetha P."/>
            <person name="Padma S."/>
            <person name="Sundararaj R."/>
            <person name="Yadav A."/>
        </authorList>
    </citation>
    <scope>NUCLEOTIDE SEQUENCE</scope>
    <source>
        <strain evidence="5">AR01</strain>
    </source>
</reference>
<dbReference type="SUPFAM" id="SSF46785">
    <property type="entry name" value="Winged helix' DNA-binding domain"/>
    <property type="match status" value="1"/>
</dbReference>
<accession>A0A9X2KHH7</accession>
<feature type="domain" description="HTH arsR-type" evidence="4">
    <location>
        <begin position="3"/>
        <end position="100"/>
    </location>
</feature>
<dbReference type="PANTHER" id="PTHR43132">
    <property type="entry name" value="ARSENICAL RESISTANCE OPERON REPRESSOR ARSR-RELATED"/>
    <property type="match status" value="1"/>
</dbReference>
<protein>
    <submittedName>
        <fullName evidence="5">ArsR family transcriptional regulator</fullName>
    </submittedName>
</protein>
<dbReference type="PROSITE" id="PS50987">
    <property type="entry name" value="HTH_ARSR_2"/>
    <property type="match status" value="1"/>
</dbReference>
<evidence type="ECO:0000313" key="6">
    <source>
        <dbReference type="Proteomes" id="UP001139502"/>
    </source>
</evidence>
<dbReference type="Proteomes" id="UP001139502">
    <property type="component" value="Unassembled WGS sequence"/>
</dbReference>
<dbReference type="InterPro" id="IPR051011">
    <property type="entry name" value="Metal_resp_trans_reg"/>
</dbReference>